<sequence>MDVVRGKETSWSAAAPSSPYLLEMNLISFPTSVSLSARGWHERLGHACDKFVVSFLRQHVLNFDLKRWQPFYCEVFLKAKSTHRLARAHTNIPKLKALDLLVSDIMGPLADNMQGFRYLLTIRDHLSTYSIVYPLKSHSEAPEAILDAVKQLEVRLGTTPKALRTENAR</sequence>
<dbReference type="OrthoDB" id="4363844at2759"/>
<dbReference type="EMBL" id="AVOT02052107">
    <property type="protein sequence ID" value="MBW0547053.1"/>
    <property type="molecule type" value="Genomic_DNA"/>
</dbReference>
<dbReference type="Gene3D" id="3.30.420.10">
    <property type="entry name" value="Ribonuclease H-like superfamily/Ribonuclease H"/>
    <property type="match status" value="1"/>
</dbReference>
<dbReference type="GO" id="GO:0003676">
    <property type="term" value="F:nucleic acid binding"/>
    <property type="evidence" value="ECO:0007669"/>
    <property type="project" value="InterPro"/>
</dbReference>
<evidence type="ECO:0000313" key="1">
    <source>
        <dbReference type="EMBL" id="MBW0547053.1"/>
    </source>
</evidence>
<dbReference type="AlphaFoldDB" id="A0A9Q3FVN1"/>
<comment type="caution">
    <text evidence="1">The sequence shown here is derived from an EMBL/GenBank/DDBJ whole genome shotgun (WGS) entry which is preliminary data.</text>
</comment>
<reference evidence="1" key="1">
    <citation type="submission" date="2021-03" db="EMBL/GenBank/DDBJ databases">
        <title>Draft genome sequence of rust myrtle Austropuccinia psidii MF-1, a brazilian biotype.</title>
        <authorList>
            <person name="Quecine M.C."/>
            <person name="Pachon D.M.R."/>
            <person name="Bonatelli M.L."/>
            <person name="Correr F.H."/>
            <person name="Franceschini L.M."/>
            <person name="Leite T.F."/>
            <person name="Margarido G.R.A."/>
            <person name="Almeida C.A."/>
            <person name="Ferrarezi J.A."/>
            <person name="Labate C.A."/>
        </authorList>
    </citation>
    <scope>NUCLEOTIDE SEQUENCE</scope>
    <source>
        <strain evidence="1">MF-1</strain>
    </source>
</reference>
<dbReference type="InterPro" id="IPR012337">
    <property type="entry name" value="RNaseH-like_sf"/>
</dbReference>
<keyword evidence="2" id="KW-1185">Reference proteome</keyword>
<evidence type="ECO:0000313" key="2">
    <source>
        <dbReference type="Proteomes" id="UP000765509"/>
    </source>
</evidence>
<dbReference type="Proteomes" id="UP000765509">
    <property type="component" value="Unassembled WGS sequence"/>
</dbReference>
<name>A0A9Q3FVN1_9BASI</name>
<evidence type="ECO:0008006" key="3">
    <source>
        <dbReference type="Google" id="ProtNLM"/>
    </source>
</evidence>
<dbReference type="InterPro" id="IPR036397">
    <property type="entry name" value="RNaseH_sf"/>
</dbReference>
<gene>
    <name evidence="1" type="ORF">O181_086768</name>
</gene>
<protein>
    <recommendedName>
        <fullName evidence="3">Integrase catalytic domain-containing protein</fullName>
    </recommendedName>
</protein>
<accession>A0A9Q3FVN1</accession>
<proteinExistence type="predicted"/>
<dbReference type="SUPFAM" id="SSF53098">
    <property type="entry name" value="Ribonuclease H-like"/>
    <property type="match status" value="1"/>
</dbReference>
<organism evidence="1 2">
    <name type="scientific">Austropuccinia psidii MF-1</name>
    <dbReference type="NCBI Taxonomy" id="1389203"/>
    <lineage>
        <taxon>Eukaryota</taxon>
        <taxon>Fungi</taxon>
        <taxon>Dikarya</taxon>
        <taxon>Basidiomycota</taxon>
        <taxon>Pucciniomycotina</taxon>
        <taxon>Pucciniomycetes</taxon>
        <taxon>Pucciniales</taxon>
        <taxon>Sphaerophragmiaceae</taxon>
        <taxon>Austropuccinia</taxon>
    </lineage>
</organism>